<sequence>MDPAHILDAIQDISFNLRDDDENKLRACKAKFSDIATQLAVLERIEPIARLIRRGQSLPMRSLNPNIKSLSDAHKADELEVSRWVRIRNLDLAPAIFCMTAYSGLSYAPAADFEWLLTNVQRYMDTQELPENWIFSKQITGVMARVIRRPSTISFIEKYNRHQAESGASQQSAPPTKHICRKRDHQTSGKSESEQETNGNVPSGCQPLKSLAKEPLRGCHETVQGTSIENQRHSSNPLTGGREMKYMFSNAPVSHISVLPELLRTAVENSRLWKWERSQNLNTTGCLASLFPKDLTQDVSFTIWCGCDDGYYLNTVFGLQREIAS</sequence>
<feature type="region of interest" description="Disordered" evidence="1">
    <location>
        <begin position="162"/>
        <end position="207"/>
    </location>
</feature>
<accession>A0A5N5WN29</accession>
<dbReference type="AlphaFoldDB" id="A0A5N5WN29"/>
<reference evidence="2 3" key="1">
    <citation type="submission" date="2019-04" db="EMBL/GenBank/DDBJ databases">
        <title>Friends and foes A comparative genomics study of 23 Aspergillus species from section Flavi.</title>
        <authorList>
            <consortium name="DOE Joint Genome Institute"/>
            <person name="Kjaerbolling I."/>
            <person name="Vesth T."/>
            <person name="Frisvad J.C."/>
            <person name="Nybo J.L."/>
            <person name="Theobald S."/>
            <person name="Kildgaard S."/>
            <person name="Isbrandt T."/>
            <person name="Kuo A."/>
            <person name="Sato A."/>
            <person name="Lyhne E.K."/>
            <person name="Kogle M.E."/>
            <person name="Wiebenga A."/>
            <person name="Kun R.S."/>
            <person name="Lubbers R.J."/>
            <person name="Makela M.R."/>
            <person name="Barry K."/>
            <person name="Chovatia M."/>
            <person name="Clum A."/>
            <person name="Daum C."/>
            <person name="Haridas S."/>
            <person name="He G."/>
            <person name="LaButti K."/>
            <person name="Lipzen A."/>
            <person name="Mondo S."/>
            <person name="Riley R."/>
            <person name="Salamov A."/>
            <person name="Simmons B.A."/>
            <person name="Magnuson J.K."/>
            <person name="Henrissat B."/>
            <person name="Mortensen U.H."/>
            <person name="Larsen T.O."/>
            <person name="Devries R.P."/>
            <person name="Grigoriev I.V."/>
            <person name="Machida M."/>
            <person name="Baker S.E."/>
            <person name="Andersen M.R."/>
        </authorList>
    </citation>
    <scope>NUCLEOTIDE SEQUENCE [LARGE SCALE GENOMIC DNA]</scope>
    <source>
        <strain evidence="2 3">CBS 151.66</strain>
    </source>
</reference>
<evidence type="ECO:0000313" key="3">
    <source>
        <dbReference type="Proteomes" id="UP000326565"/>
    </source>
</evidence>
<dbReference type="EMBL" id="ML732351">
    <property type="protein sequence ID" value="KAB8069205.1"/>
    <property type="molecule type" value="Genomic_DNA"/>
</dbReference>
<dbReference type="Proteomes" id="UP000326565">
    <property type="component" value="Unassembled WGS sequence"/>
</dbReference>
<dbReference type="OrthoDB" id="5422777at2759"/>
<name>A0A5N5WN29_9EURO</name>
<evidence type="ECO:0000256" key="1">
    <source>
        <dbReference type="SAM" id="MobiDB-lite"/>
    </source>
</evidence>
<evidence type="ECO:0000313" key="2">
    <source>
        <dbReference type="EMBL" id="KAB8069205.1"/>
    </source>
</evidence>
<keyword evidence="3" id="KW-1185">Reference proteome</keyword>
<proteinExistence type="predicted"/>
<protein>
    <submittedName>
        <fullName evidence="2">Uncharacterized protein</fullName>
    </submittedName>
</protein>
<organism evidence="2 3">
    <name type="scientific">Aspergillus leporis</name>
    <dbReference type="NCBI Taxonomy" id="41062"/>
    <lineage>
        <taxon>Eukaryota</taxon>
        <taxon>Fungi</taxon>
        <taxon>Dikarya</taxon>
        <taxon>Ascomycota</taxon>
        <taxon>Pezizomycotina</taxon>
        <taxon>Eurotiomycetes</taxon>
        <taxon>Eurotiomycetidae</taxon>
        <taxon>Eurotiales</taxon>
        <taxon>Aspergillaceae</taxon>
        <taxon>Aspergillus</taxon>
        <taxon>Aspergillus subgen. Circumdati</taxon>
    </lineage>
</organism>
<gene>
    <name evidence="2" type="ORF">BDV29DRAFT_57176</name>
</gene>